<feature type="domain" description="OLD protein-like TOPRIM" evidence="2">
    <location>
        <begin position="100"/>
        <end position="164"/>
    </location>
</feature>
<dbReference type="PANTHER" id="PTHR43581">
    <property type="entry name" value="ATP/GTP PHOSPHATASE"/>
    <property type="match status" value="1"/>
</dbReference>
<feature type="non-terminal residue" evidence="3">
    <location>
        <position position="1"/>
    </location>
</feature>
<dbReference type="Proteomes" id="UP000886188">
    <property type="component" value="Unassembled WGS sequence"/>
</dbReference>
<evidence type="ECO:0000259" key="2">
    <source>
        <dbReference type="Pfam" id="PF20469"/>
    </source>
</evidence>
<dbReference type="InterPro" id="IPR003959">
    <property type="entry name" value="ATPase_AAA_core"/>
</dbReference>
<dbReference type="InterPro" id="IPR034139">
    <property type="entry name" value="TOPRIM_OLD"/>
</dbReference>
<dbReference type="GO" id="GO:0005524">
    <property type="term" value="F:ATP binding"/>
    <property type="evidence" value="ECO:0007669"/>
    <property type="project" value="InterPro"/>
</dbReference>
<feature type="domain" description="ATPase AAA-type core" evidence="1">
    <location>
        <begin position="9"/>
        <end position="54"/>
    </location>
</feature>
<name>A0A7V1CVM4_9GAMM</name>
<dbReference type="GO" id="GO:0004519">
    <property type="term" value="F:endonuclease activity"/>
    <property type="evidence" value="ECO:0007669"/>
    <property type="project" value="UniProtKB-KW"/>
</dbReference>
<dbReference type="PANTHER" id="PTHR43581:SF4">
    <property type="entry name" value="ATP_GTP PHOSPHATASE"/>
    <property type="match status" value="1"/>
</dbReference>
<evidence type="ECO:0000313" key="3">
    <source>
        <dbReference type="EMBL" id="HEA14935.1"/>
    </source>
</evidence>
<proteinExistence type="predicted"/>
<reference evidence="3" key="1">
    <citation type="journal article" date="2020" name="mSystems">
        <title>Genome- and Community-Level Interaction Insights into Carbon Utilization and Element Cycling Functions of Hydrothermarchaeota in Hydrothermal Sediment.</title>
        <authorList>
            <person name="Zhou Z."/>
            <person name="Liu Y."/>
            <person name="Xu W."/>
            <person name="Pan J."/>
            <person name="Luo Z.H."/>
            <person name="Li M."/>
        </authorList>
    </citation>
    <scope>NUCLEOTIDE SEQUENCE [LARGE SCALE GENOMIC DNA]</scope>
    <source>
        <strain evidence="3">HyVt-346</strain>
    </source>
</reference>
<dbReference type="CDD" id="cd01026">
    <property type="entry name" value="TOPRIM_OLD"/>
    <property type="match status" value="1"/>
</dbReference>
<gene>
    <name evidence="3" type="ORF">ENH88_00480</name>
</gene>
<dbReference type="GO" id="GO:0016887">
    <property type="term" value="F:ATP hydrolysis activity"/>
    <property type="evidence" value="ECO:0007669"/>
    <property type="project" value="InterPro"/>
</dbReference>
<dbReference type="AlphaFoldDB" id="A0A7V1CVM4"/>
<dbReference type="Pfam" id="PF13304">
    <property type="entry name" value="AAA_21"/>
    <property type="match status" value="1"/>
</dbReference>
<protein>
    <submittedName>
        <fullName evidence="3">ATP-dependent endonuclease</fullName>
    </submittedName>
</protein>
<dbReference type="EMBL" id="DRGM01000008">
    <property type="protein sequence ID" value="HEA14935.1"/>
    <property type="molecule type" value="Genomic_DNA"/>
</dbReference>
<comment type="caution">
    <text evidence="3">The sequence shown here is derived from an EMBL/GenBank/DDBJ whole genome shotgun (WGS) entry which is preliminary data.</text>
</comment>
<dbReference type="Pfam" id="PF20469">
    <property type="entry name" value="OLD-like_TOPRIM"/>
    <property type="match status" value="1"/>
</dbReference>
<keyword evidence="3" id="KW-0540">Nuclease</keyword>
<sequence length="259" mass="29575">EFALREHDADKPLDVLLLEEPENHLSHTNMKRLVHRISESRAKQIFVATHNSLISTRLNLRNSILLNSSSPEPLTMRDLPEDTAKFFMKAPDNNVLEFILSAKVILVEGDAEYILLDSFYSLVTGSSLEADDIHVISVGGTSFKRYLDIAKVLGIRTAVIRDNDGDYQTNCIDNYLGYVADNIGIFYDAVNTSNTFEICLYDLNREVCDELWLADRKTLSVQEYMLKNKADCAFELLDKKADQIIIPDYIERAFQWINE</sequence>
<dbReference type="InterPro" id="IPR051396">
    <property type="entry name" value="Bact_Antivir_Def_Nuclease"/>
</dbReference>
<evidence type="ECO:0000259" key="1">
    <source>
        <dbReference type="Pfam" id="PF13304"/>
    </source>
</evidence>
<organism evidence="3">
    <name type="scientific">Pseudoalteromonas prydzensis</name>
    <dbReference type="NCBI Taxonomy" id="182141"/>
    <lineage>
        <taxon>Bacteria</taxon>
        <taxon>Pseudomonadati</taxon>
        <taxon>Pseudomonadota</taxon>
        <taxon>Gammaproteobacteria</taxon>
        <taxon>Alteromonadales</taxon>
        <taxon>Pseudoalteromonadaceae</taxon>
        <taxon>Pseudoalteromonas</taxon>
    </lineage>
</organism>
<keyword evidence="3" id="KW-0378">Hydrolase</keyword>
<dbReference type="RefSeq" id="WP_304178342.1">
    <property type="nucleotide sequence ID" value="NZ_DRGM01000008.1"/>
</dbReference>
<accession>A0A7V1CVM4</accession>
<keyword evidence="3" id="KW-0255">Endonuclease</keyword>